<keyword evidence="1" id="KW-0472">Membrane</keyword>
<evidence type="ECO:0000313" key="3">
    <source>
        <dbReference type="Proteomes" id="UP000664332"/>
    </source>
</evidence>
<evidence type="ECO:0000256" key="1">
    <source>
        <dbReference type="SAM" id="Phobius"/>
    </source>
</evidence>
<evidence type="ECO:0000313" key="2">
    <source>
        <dbReference type="EMBL" id="MBN9644141.1"/>
    </source>
</evidence>
<organism evidence="2 3">
    <name type="scientific">Corynebacterium mendelii</name>
    <dbReference type="NCBI Taxonomy" id="2765362"/>
    <lineage>
        <taxon>Bacteria</taxon>
        <taxon>Bacillati</taxon>
        <taxon>Actinomycetota</taxon>
        <taxon>Actinomycetes</taxon>
        <taxon>Mycobacteriales</taxon>
        <taxon>Corynebacteriaceae</taxon>
        <taxon>Corynebacterium</taxon>
    </lineage>
</organism>
<dbReference type="AlphaFoldDB" id="A0A939E0D0"/>
<proteinExistence type="predicted"/>
<reference evidence="2" key="1">
    <citation type="submission" date="2021-03" db="EMBL/GenBank/DDBJ databases">
        <authorList>
            <person name="Sun Q."/>
        </authorList>
    </citation>
    <scope>NUCLEOTIDE SEQUENCE</scope>
    <source>
        <strain evidence="2">CCM 8862</strain>
    </source>
</reference>
<name>A0A939E0D0_9CORY</name>
<accession>A0A939E0D0</accession>
<sequence length="142" mass="16685">MDNHPDNAADTGRRRKPLRVRIARLILLVVLVVTTMFLAWWQWTRWQSEGGSFQNLGYALQWPCFGLFFIYAFKKFGEYEDEVAETGVSPETRKRLEEEAKGNFTEIDEDFLPERPSIDIETFNRINTPRRGRGEIRDDLGR</sequence>
<dbReference type="Proteomes" id="UP000664332">
    <property type="component" value="Unassembled WGS sequence"/>
</dbReference>
<gene>
    <name evidence="2" type="ORF">JZY06_05835</name>
</gene>
<dbReference type="EMBL" id="JAFLEQ010000008">
    <property type="protein sequence ID" value="MBN9644141.1"/>
    <property type="molecule type" value="Genomic_DNA"/>
</dbReference>
<feature type="transmembrane region" description="Helical" evidence="1">
    <location>
        <begin position="22"/>
        <end position="43"/>
    </location>
</feature>
<feature type="transmembrane region" description="Helical" evidence="1">
    <location>
        <begin position="55"/>
        <end position="73"/>
    </location>
</feature>
<keyword evidence="1" id="KW-0812">Transmembrane</keyword>
<comment type="caution">
    <text evidence="2">The sequence shown here is derived from an EMBL/GenBank/DDBJ whole genome shotgun (WGS) entry which is preliminary data.</text>
</comment>
<protein>
    <submittedName>
        <fullName evidence="2">Uncharacterized protein</fullName>
    </submittedName>
</protein>
<dbReference type="RefSeq" id="WP_207119095.1">
    <property type="nucleotide sequence ID" value="NZ_JAFLEQ010000008.1"/>
</dbReference>
<keyword evidence="1" id="KW-1133">Transmembrane helix</keyword>
<keyword evidence="3" id="KW-1185">Reference proteome</keyword>